<dbReference type="EMBL" id="VCHE01000118">
    <property type="protein sequence ID" value="KAB2570878.1"/>
    <property type="molecule type" value="Genomic_DNA"/>
</dbReference>
<feature type="transmembrane region" description="Helical" evidence="6">
    <location>
        <begin position="237"/>
        <end position="253"/>
    </location>
</feature>
<feature type="transmembrane region" description="Helical" evidence="6">
    <location>
        <begin position="273"/>
        <end position="296"/>
    </location>
</feature>
<evidence type="ECO:0000256" key="6">
    <source>
        <dbReference type="SAM" id="Phobius"/>
    </source>
</evidence>
<feature type="transmembrane region" description="Helical" evidence="6">
    <location>
        <begin position="114"/>
        <end position="135"/>
    </location>
</feature>
<reference evidence="8 9" key="1">
    <citation type="journal article" date="2019" name="Sci. Rep.">
        <title>A multi-omics analysis of the grapevine pathogen Lasiodiplodia theobromae reveals that temperature affects the expression of virulence- and pathogenicity-related genes.</title>
        <authorList>
            <person name="Felix C."/>
            <person name="Meneses R."/>
            <person name="Goncalves M.F.M."/>
            <person name="Tilleman L."/>
            <person name="Duarte A.S."/>
            <person name="Jorrin-Novo J.V."/>
            <person name="Van de Peer Y."/>
            <person name="Deforce D."/>
            <person name="Van Nieuwerburgh F."/>
            <person name="Esteves A.C."/>
            <person name="Alves A."/>
        </authorList>
    </citation>
    <scope>NUCLEOTIDE SEQUENCE [LARGE SCALE GENOMIC DNA]</scope>
    <source>
        <strain evidence="8 9">LA-SOL3</strain>
    </source>
</reference>
<comment type="caution">
    <text evidence="8">The sequence shown here is derived from an EMBL/GenBank/DDBJ whole genome shotgun (WGS) entry which is preliminary data.</text>
</comment>
<comment type="similarity">
    <text evidence="5">Belongs to the SAT4 family.</text>
</comment>
<protein>
    <recommendedName>
        <fullName evidence="7">Rhodopsin domain-containing protein</fullName>
    </recommendedName>
</protein>
<evidence type="ECO:0000256" key="1">
    <source>
        <dbReference type="ARBA" id="ARBA00004141"/>
    </source>
</evidence>
<dbReference type="PANTHER" id="PTHR33048:SF47">
    <property type="entry name" value="INTEGRAL MEMBRANE PROTEIN-RELATED"/>
    <property type="match status" value="1"/>
</dbReference>
<dbReference type="Pfam" id="PF20684">
    <property type="entry name" value="Fung_rhodopsin"/>
    <property type="match status" value="1"/>
</dbReference>
<keyword evidence="9" id="KW-1185">Reference proteome</keyword>
<dbReference type="GO" id="GO:0016020">
    <property type="term" value="C:membrane"/>
    <property type="evidence" value="ECO:0007669"/>
    <property type="project" value="UniProtKB-SubCell"/>
</dbReference>
<evidence type="ECO:0000259" key="7">
    <source>
        <dbReference type="Pfam" id="PF20684"/>
    </source>
</evidence>
<keyword evidence="4 6" id="KW-0472">Membrane</keyword>
<dbReference type="OrthoDB" id="5417844at2759"/>
<evidence type="ECO:0000313" key="8">
    <source>
        <dbReference type="EMBL" id="KAB2570878.1"/>
    </source>
</evidence>
<evidence type="ECO:0000256" key="2">
    <source>
        <dbReference type="ARBA" id="ARBA00022692"/>
    </source>
</evidence>
<evidence type="ECO:0000256" key="3">
    <source>
        <dbReference type="ARBA" id="ARBA00022989"/>
    </source>
</evidence>
<feature type="domain" description="Rhodopsin" evidence="7">
    <location>
        <begin position="49"/>
        <end position="296"/>
    </location>
</feature>
<evidence type="ECO:0000313" key="9">
    <source>
        <dbReference type="Proteomes" id="UP000325902"/>
    </source>
</evidence>
<evidence type="ECO:0000256" key="4">
    <source>
        <dbReference type="ARBA" id="ARBA00023136"/>
    </source>
</evidence>
<feature type="transmembrane region" description="Helical" evidence="6">
    <location>
        <begin position="65"/>
        <end position="87"/>
    </location>
</feature>
<feature type="transmembrane region" description="Helical" evidence="6">
    <location>
        <begin position="147"/>
        <end position="169"/>
    </location>
</feature>
<accession>A0A5N5CZR3</accession>
<dbReference type="AlphaFoldDB" id="A0A5N5CZR3"/>
<dbReference type="Proteomes" id="UP000325902">
    <property type="component" value="Unassembled WGS sequence"/>
</dbReference>
<gene>
    <name evidence="8" type="ORF">DBV05_g10445</name>
</gene>
<feature type="transmembrane region" description="Helical" evidence="6">
    <location>
        <begin position="205"/>
        <end position="225"/>
    </location>
</feature>
<keyword evidence="3 6" id="KW-1133">Transmembrane helix</keyword>
<evidence type="ECO:0000256" key="5">
    <source>
        <dbReference type="ARBA" id="ARBA00038359"/>
    </source>
</evidence>
<name>A0A5N5CZR3_9PEZI</name>
<keyword evidence="2 6" id="KW-0812">Transmembrane</keyword>
<dbReference type="InterPro" id="IPR049326">
    <property type="entry name" value="Rhodopsin_dom_fungi"/>
</dbReference>
<dbReference type="PANTHER" id="PTHR33048">
    <property type="entry name" value="PTH11-LIKE INTEGRAL MEMBRANE PROTEIN (AFU_ORTHOLOGUE AFUA_5G11245)"/>
    <property type="match status" value="1"/>
</dbReference>
<dbReference type="InterPro" id="IPR052337">
    <property type="entry name" value="SAT4-like"/>
</dbReference>
<sequence length="398" mass="42810">MLAADIQQALTDGRIPNGISTEYLAASKDSGAEAGILAVLALALIITALRLYARISDPRGLVLEDYLIILTAAQLITFVGLCLKLLALGSGRHIEYIEYVLPLSTVNTTEVLDFTAHIIYTTALYTCRMSGLSFYRRLCLRHGVLSLAVNISFGLITAGFVPQLLLIIFHCTPVTGLWPYPWQPEYASGRYACINWGVVYLTNSIVSLVSDLILFVIPIALIAVYRGSIKNKVKLSVVLIPGILVIAISITRLDLVHRGWTDQDQSWSYGPMLAIETAEIAGTMVALSAPTLKVFFGRVYHASTFHGSSKDQATGRRTNDCGYGAGVLGARARDAGTELEGWQRGRVVGNETVVGAGQEASVDGEDGRGSEEDLLVARAGVGSKDGGLKVSTTVEMRT</sequence>
<organism evidence="8 9">
    <name type="scientific">Lasiodiplodia theobromae</name>
    <dbReference type="NCBI Taxonomy" id="45133"/>
    <lineage>
        <taxon>Eukaryota</taxon>
        <taxon>Fungi</taxon>
        <taxon>Dikarya</taxon>
        <taxon>Ascomycota</taxon>
        <taxon>Pezizomycotina</taxon>
        <taxon>Dothideomycetes</taxon>
        <taxon>Dothideomycetes incertae sedis</taxon>
        <taxon>Botryosphaeriales</taxon>
        <taxon>Botryosphaeriaceae</taxon>
        <taxon>Lasiodiplodia</taxon>
    </lineage>
</organism>
<feature type="transmembrane region" description="Helical" evidence="6">
    <location>
        <begin position="34"/>
        <end position="53"/>
    </location>
</feature>
<comment type="subcellular location">
    <subcellularLocation>
        <location evidence="1">Membrane</location>
        <topology evidence="1">Multi-pass membrane protein</topology>
    </subcellularLocation>
</comment>
<proteinExistence type="inferred from homology"/>